<accession>A0A1V5MDH9</accession>
<dbReference type="Proteomes" id="UP000485484">
    <property type="component" value="Unassembled WGS sequence"/>
</dbReference>
<dbReference type="EMBL" id="MWAK01000221">
    <property type="protein sequence ID" value="OPZ90871.1"/>
    <property type="molecule type" value="Genomic_DNA"/>
</dbReference>
<organism evidence="1">
    <name type="scientific">candidate division TA06 bacterium ADurb.Bin417</name>
    <dbReference type="NCBI Taxonomy" id="1852828"/>
    <lineage>
        <taxon>Bacteria</taxon>
        <taxon>Bacteria division TA06</taxon>
    </lineage>
</organism>
<proteinExistence type="predicted"/>
<gene>
    <name evidence="1" type="ORF">BWY73_01227</name>
</gene>
<dbReference type="AlphaFoldDB" id="A0A1V5MDH9"/>
<name>A0A1V5MDH9_UNCT6</name>
<protein>
    <submittedName>
        <fullName evidence="1">Uncharacterized protein</fullName>
    </submittedName>
</protein>
<sequence length="194" mass="21390">MSATTMLAAAPVSVPLPPRQAPSERAHQSITAWGGIWAVTVFSSGIIEATKGTAPTKAAAKAEIQRTSRAVSRRCPSVRPRIDRPRKAKTPCLSTAATTMKRPMKKKMVVHSTSWNISRLGTWLRKSSRVAPARAMVAGSSPSCWWQTKPIRIRPRMVRDTLVRCGSVMARLSSISMMPAFNSGLTRKRRRKIR</sequence>
<reference evidence="1" key="1">
    <citation type="submission" date="2017-02" db="EMBL/GenBank/DDBJ databases">
        <title>Delving into the versatile metabolic prowess of the omnipresent phylum Bacteroidetes.</title>
        <authorList>
            <person name="Nobu M.K."/>
            <person name="Mei R."/>
            <person name="Narihiro T."/>
            <person name="Kuroda K."/>
            <person name="Liu W.-T."/>
        </authorList>
    </citation>
    <scope>NUCLEOTIDE SEQUENCE</scope>
    <source>
        <strain evidence="1">ADurb.Bin417</strain>
    </source>
</reference>
<evidence type="ECO:0000313" key="1">
    <source>
        <dbReference type="EMBL" id="OPZ90871.1"/>
    </source>
</evidence>
<comment type="caution">
    <text evidence="1">The sequence shown here is derived from an EMBL/GenBank/DDBJ whole genome shotgun (WGS) entry which is preliminary data.</text>
</comment>